<gene>
    <name evidence="4" type="ORF">JKJ07_02465</name>
</gene>
<sequence length="195" mass="20852">MQRRTRTKGSMAQAALDLAAASPLSDITVTALAERAGITRETFYRYAASVADAVADALGAELEALQAQNPEIPAVSTTGESVFLQPTRALVAHVSHRAAVYRHALQPRLHPRLRELLMENLSRGLAAHLDAHPEIAPPIGAARPGPFDRAGMVAYAAAGTIGVLEEWLALTDPADPDRLTQVILAAAPEWWQGRV</sequence>
<dbReference type="SUPFAM" id="SSF46689">
    <property type="entry name" value="Homeodomain-like"/>
    <property type="match status" value="1"/>
</dbReference>
<feature type="domain" description="HTH tetR-type" evidence="3">
    <location>
        <begin position="5"/>
        <end position="65"/>
    </location>
</feature>
<comment type="caution">
    <text evidence="4">The sequence shown here is derived from an EMBL/GenBank/DDBJ whole genome shotgun (WGS) entry which is preliminary data.</text>
</comment>
<name>A0ABS1VHD7_9ACTN</name>
<organism evidence="4 5">
    <name type="scientific">Paractinoplanes lichenicola</name>
    <dbReference type="NCBI Taxonomy" id="2802976"/>
    <lineage>
        <taxon>Bacteria</taxon>
        <taxon>Bacillati</taxon>
        <taxon>Actinomycetota</taxon>
        <taxon>Actinomycetes</taxon>
        <taxon>Micromonosporales</taxon>
        <taxon>Micromonosporaceae</taxon>
        <taxon>Paractinoplanes</taxon>
    </lineage>
</organism>
<keyword evidence="5" id="KW-1185">Reference proteome</keyword>
<dbReference type="InterPro" id="IPR009057">
    <property type="entry name" value="Homeodomain-like_sf"/>
</dbReference>
<proteinExistence type="predicted"/>
<dbReference type="PROSITE" id="PS50977">
    <property type="entry name" value="HTH_TETR_2"/>
    <property type="match status" value="1"/>
</dbReference>
<evidence type="ECO:0000313" key="4">
    <source>
        <dbReference type="EMBL" id="MBL7253167.1"/>
    </source>
</evidence>
<dbReference type="Gene3D" id="1.10.357.10">
    <property type="entry name" value="Tetracycline Repressor, domain 2"/>
    <property type="match status" value="1"/>
</dbReference>
<protein>
    <recommendedName>
        <fullName evidence="3">HTH tetR-type domain-containing protein</fullName>
    </recommendedName>
</protein>
<keyword evidence="1 2" id="KW-0238">DNA-binding</keyword>
<evidence type="ECO:0000256" key="1">
    <source>
        <dbReference type="ARBA" id="ARBA00023125"/>
    </source>
</evidence>
<dbReference type="InterPro" id="IPR001647">
    <property type="entry name" value="HTH_TetR"/>
</dbReference>
<dbReference type="EMBL" id="JAENHO010000001">
    <property type="protein sequence ID" value="MBL7253167.1"/>
    <property type="molecule type" value="Genomic_DNA"/>
</dbReference>
<dbReference type="RefSeq" id="WP_202989499.1">
    <property type="nucleotide sequence ID" value="NZ_JAENHO010000001.1"/>
</dbReference>
<reference evidence="4 5" key="1">
    <citation type="submission" date="2021-01" db="EMBL/GenBank/DDBJ databases">
        <title>Actinoplanes sp. nov. LDG1-01 isolated from lichen.</title>
        <authorList>
            <person name="Saeng-In P."/>
            <person name="Phongsopitanun W."/>
            <person name="Kanchanasin P."/>
            <person name="Yuki M."/>
            <person name="Kudo T."/>
            <person name="Ohkuma M."/>
            <person name="Tanasupawat S."/>
        </authorList>
    </citation>
    <scope>NUCLEOTIDE SEQUENCE [LARGE SCALE GENOMIC DNA]</scope>
    <source>
        <strain evidence="4 5">LDG1-01</strain>
    </source>
</reference>
<evidence type="ECO:0000256" key="2">
    <source>
        <dbReference type="PROSITE-ProRule" id="PRU00335"/>
    </source>
</evidence>
<evidence type="ECO:0000259" key="3">
    <source>
        <dbReference type="PROSITE" id="PS50977"/>
    </source>
</evidence>
<feature type="DNA-binding region" description="H-T-H motif" evidence="2">
    <location>
        <begin position="28"/>
        <end position="47"/>
    </location>
</feature>
<dbReference type="Proteomes" id="UP000598996">
    <property type="component" value="Unassembled WGS sequence"/>
</dbReference>
<evidence type="ECO:0000313" key="5">
    <source>
        <dbReference type="Proteomes" id="UP000598996"/>
    </source>
</evidence>
<accession>A0ABS1VHD7</accession>